<evidence type="ECO:0000259" key="12">
    <source>
        <dbReference type="Pfam" id="PF10099"/>
    </source>
</evidence>
<evidence type="ECO:0000313" key="14">
    <source>
        <dbReference type="EMBL" id="GAF09473.1"/>
    </source>
</evidence>
<protein>
    <recommendedName>
        <fullName evidence="8">Anti-sigma-W factor RsiW</fullName>
    </recommendedName>
    <alternativeName>
        <fullName evidence="10">Regulator of SigK</fullName>
    </alternativeName>
    <alternativeName>
        <fullName evidence="9">Sigma-K anti-sigma factor RskA</fullName>
    </alternativeName>
</protein>
<name>W7YPC6_9BACL</name>
<evidence type="ECO:0000256" key="9">
    <source>
        <dbReference type="ARBA" id="ARBA00029829"/>
    </source>
</evidence>
<sequence>MNERENERCDWAEMYAIGGLDPAETAEFEEHLQTCAACQELVQELREVVGLLPLAVEDVQPPEGMKARILGSVLANSTMPEIDGTQGMSEHQTLADQGESLRIIEHDKAQESVNNADPRLGKVNEANAQAEAERGTISFKRESEQPNGAWIPARNDTRRGSLLLWRTVSIGLAAAIAGLAMYTTQLQRDVNGLHNQLAISDERAGLLNNQLSAMKQPAQGLKADEAVQLSPTTKDIVAQGLATVVIDDKGTHLVVQAEKLPELKGNEAFQVWLIKGDVKLNAGTFVANKKGTGAVYYTFDPDEYDTVAITLEPDAKGQQPRGTVILAGSI</sequence>
<dbReference type="eggNOG" id="COG5343">
    <property type="taxonomic scope" value="Bacteria"/>
</dbReference>
<dbReference type="InterPro" id="IPR051474">
    <property type="entry name" value="Anti-sigma-K/W_factor"/>
</dbReference>
<dbReference type="RefSeq" id="WP_036651017.1">
    <property type="nucleotide sequence ID" value="NZ_BAVZ01000012.1"/>
</dbReference>
<evidence type="ECO:0000256" key="5">
    <source>
        <dbReference type="ARBA" id="ARBA00022989"/>
    </source>
</evidence>
<comment type="subcellular location">
    <subcellularLocation>
        <location evidence="2">Cell membrane</location>
    </subcellularLocation>
    <subcellularLocation>
        <location evidence="1">Membrane</location>
        <topology evidence="1">Single-pass membrane protein</topology>
    </subcellularLocation>
</comment>
<evidence type="ECO:0000259" key="13">
    <source>
        <dbReference type="Pfam" id="PF13490"/>
    </source>
</evidence>
<feature type="transmembrane region" description="Helical" evidence="11">
    <location>
        <begin position="163"/>
        <end position="182"/>
    </location>
</feature>
<dbReference type="GO" id="GO:0016989">
    <property type="term" value="F:sigma factor antagonist activity"/>
    <property type="evidence" value="ECO:0007669"/>
    <property type="project" value="TreeGrafter"/>
</dbReference>
<evidence type="ECO:0000256" key="10">
    <source>
        <dbReference type="ARBA" id="ARBA00030803"/>
    </source>
</evidence>
<gene>
    <name evidence="14" type="ORF">JCM16418_3615</name>
</gene>
<keyword evidence="3" id="KW-1003">Cell membrane</keyword>
<feature type="domain" description="Anti-sigma K factor RskA C-terminal" evidence="12">
    <location>
        <begin position="173"/>
        <end position="322"/>
    </location>
</feature>
<evidence type="ECO:0000256" key="2">
    <source>
        <dbReference type="ARBA" id="ARBA00004236"/>
    </source>
</evidence>
<dbReference type="InterPro" id="IPR027383">
    <property type="entry name" value="Znf_put"/>
</dbReference>
<keyword evidence="15" id="KW-1185">Reference proteome</keyword>
<evidence type="ECO:0000256" key="3">
    <source>
        <dbReference type="ARBA" id="ARBA00022475"/>
    </source>
</evidence>
<dbReference type="InterPro" id="IPR018764">
    <property type="entry name" value="RskA_C"/>
</dbReference>
<reference evidence="14 15" key="1">
    <citation type="journal article" date="2014" name="Genome Announc.">
        <title>Draft Genome Sequence of Paenibacillus pini JCM 16418T, Isolated from the Rhizosphere of Pine Tree.</title>
        <authorList>
            <person name="Yuki M."/>
            <person name="Oshima K."/>
            <person name="Suda W."/>
            <person name="Oshida Y."/>
            <person name="Kitamura K."/>
            <person name="Iida Y."/>
            <person name="Hattori M."/>
            <person name="Ohkuma M."/>
        </authorList>
    </citation>
    <scope>NUCLEOTIDE SEQUENCE [LARGE SCALE GENOMIC DNA]</scope>
    <source>
        <strain evidence="14 15">JCM 16418</strain>
    </source>
</reference>
<evidence type="ECO:0000256" key="8">
    <source>
        <dbReference type="ARBA" id="ARBA00024438"/>
    </source>
</evidence>
<evidence type="ECO:0000256" key="4">
    <source>
        <dbReference type="ARBA" id="ARBA00022692"/>
    </source>
</evidence>
<evidence type="ECO:0000313" key="15">
    <source>
        <dbReference type="Proteomes" id="UP000019364"/>
    </source>
</evidence>
<dbReference type="Proteomes" id="UP000019364">
    <property type="component" value="Unassembled WGS sequence"/>
</dbReference>
<dbReference type="InterPro" id="IPR041916">
    <property type="entry name" value="Anti_sigma_zinc_sf"/>
</dbReference>
<proteinExistence type="inferred from homology"/>
<evidence type="ECO:0000256" key="7">
    <source>
        <dbReference type="ARBA" id="ARBA00024353"/>
    </source>
</evidence>
<keyword evidence="6 11" id="KW-0472">Membrane</keyword>
<feature type="domain" description="Putative zinc-finger" evidence="13">
    <location>
        <begin position="18"/>
        <end position="39"/>
    </location>
</feature>
<keyword evidence="4 11" id="KW-0812">Transmembrane</keyword>
<organism evidence="14 15">
    <name type="scientific">Paenibacillus pini JCM 16418</name>
    <dbReference type="NCBI Taxonomy" id="1236976"/>
    <lineage>
        <taxon>Bacteria</taxon>
        <taxon>Bacillati</taxon>
        <taxon>Bacillota</taxon>
        <taxon>Bacilli</taxon>
        <taxon>Bacillales</taxon>
        <taxon>Paenibacillaceae</taxon>
        <taxon>Paenibacillus</taxon>
    </lineage>
</organism>
<dbReference type="PANTHER" id="PTHR37461">
    <property type="entry name" value="ANTI-SIGMA-K FACTOR RSKA"/>
    <property type="match status" value="1"/>
</dbReference>
<evidence type="ECO:0000256" key="1">
    <source>
        <dbReference type="ARBA" id="ARBA00004167"/>
    </source>
</evidence>
<dbReference type="AlphaFoldDB" id="W7YPC6"/>
<dbReference type="GO" id="GO:0006417">
    <property type="term" value="P:regulation of translation"/>
    <property type="evidence" value="ECO:0007669"/>
    <property type="project" value="TreeGrafter"/>
</dbReference>
<evidence type="ECO:0000256" key="6">
    <source>
        <dbReference type="ARBA" id="ARBA00023136"/>
    </source>
</evidence>
<dbReference type="Pfam" id="PF10099">
    <property type="entry name" value="RskA_C"/>
    <property type="match status" value="1"/>
</dbReference>
<dbReference type="GO" id="GO:0005886">
    <property type="term" value="C:plasma membrane"/>
    <property type="evidence" value="ECO:0007669"/>
    <property type="project" value="UniProtKB-SubCell"/>
</dbReference>
<comment type="similarity">
    <text evidence="7">Belongs to the zinc-associated anti-sigma factor (ZAS) superfamily. Anti-sigma-W factor family.</text>
</comment>
<comment type="caution">
    <text evidence="14">The sequence shown here is derived from an EMBL/GenBank/DDBJ whole genome shotgun (WGS) entry which is preliminary data.</text>
</comment>
<keyword evidence="5 11" id="KW-1133">Transmembrane helix</keyword>
<dbReference type="EMBL" id="BAVZ01000012">
    <property type="protein sequence ID" value="GAF09473.1"/>
    <property type="molecule type" value="Genomic_DNA"/>
</dbReference>
<dbReference type="PANTHER" id="PTHR37461:SF1">
    <property type="entry name" value="ANTI-SIGMA-K FACTOR RSKA"/>
    <property type="match status" value="1"/>
</dbReference>
<accession>W7YPC6</accession>
<dbReference type="STRING" id="1236976.JCM16418_3615"/>
<dbReference type="Gene3D" id="1.10.10.1320">
    <property type="entry name" value="Anti-sigma factor, zinc-finger domain"/>
    <property type="match status" value="1"/>
</dbReference>
<dbReference type="Pfam" id="PF13490">
    <property type="entry name" value="zf-HC2"/>
    <property type="match status" value="1"/>
</dbReference>
<evidence type="ECO:0000256" key="11">
    <source>
        <dbReference type="SAM" id="Phobius"/>
    </source>
</evidence>